<organism evidence="3 4">
    <name type="scientific">Clostridium lentum</name>
    <dbReference type="NCBI Taxonomy" id="2763037"/>
    <lineage>
        <taxon>Bacteria</taxon>
        <taxon>Bacillati</taxon>
        <taxon>Bacillota</taxon>
        <taxon>Clostridia</taxon>
        <taxon>Eubacteriales</taxon>
        <taxon>Clostridiaceae</taxon>
        <taxon>Clostridium</taxon>
    </lineage>
</organism>
<name>A0A8I0ABI2_9CLOT</name>
<evidence type="ECO:0000313" key="3">
    <source>
        <dbReference type="EMBL" id="MBC5639003.1"/>
    </source>
</evidence>
<evidence type="ECO:0000259" key="1">
    <source>
        <dbReference type="Pfam" id="PF00534"/>
    </source>
</evidence>
<feature type="domain" description="Glycosyltransferase subfamily 4-like N-terminal" evidence="2">
    <location>
        <begin position="14"/>
        <end position="182"/>
    </location>
</feature>
<feature type="domain" description="Glycosyl transferase family 1" evidence="1">
    <location>
        <begin position="190"/>
        <end position="337"/>
    </location>
</feature>
<sequence>MKKILHIVSSWGTGGVERYISNYINEMDEYIFDILTIRKCKKESVFTQPILDRGGEFFSLNQVEGNIFERTSSRKKELVKLINKNKYEIVHINAGTADAFILAHSVKKQLPNIKVVMHCHGSNVEAPKKILKRAFHEVCKFIYGNNVDYCIAVSDITLSWMFKKSTLKNKPYSVFSCGIDIEKFKYNKSDREKIRKELGIENEFVIGTIGRFTQQKNPFYIVKIISELNKLNDNFKFLWVGEGKLLDDVKEKAKELGIYEKFIFYGISKNIAPLLSTMDLFILPSCFEGNPIVGIEAQANGLKCIFSNTITREVDVTENSDFISIVNSEKIWAKKILECKVPHDRNLKNITSSIKSSGCDMKENSIKLSNIYNILTERK</sequence>
<dbReference type="AlphaFoldDB" id="A0A8I0ABI2"/>
<reference evidence="3" key="1">
    <citation type="submission" date="2020-08" db="EMBL/GenBank/DDBJ databases">
        <title>Genome public.</title>
        <authorList>
            <person name="Liu C."/>
            <person name="Sun Q."/>
        </authorList>
    </citation>
    <scope>NUCLEOTIDE SEQUENCE</scope>
    <source>
        <strain evidence="3">NSJ-42</strain>
    </source>
</reference>
<keyword evidence="3" id="KW-0808">Transferase</keyword>
<evidence type="ECO:0000259" key="2">
    <source>
        <dbReference type="Pfam" id="PF13439"/>
    </source>
</evidence>
<gene>
    <name evidence="3" type="ORF">H8R92_00880</name>
</gene>
<dbReference type="Gene3D" id="3.40.50.2000">
    <property type="entry name" value="Glycogen Phosphorylase B"/>
    <property type="match status" value="2"/>
</dbReference>
<dbReference type="PANTHER" id="PTHR45947:SF3">
    <property type="entry name" value="SULFOQUINOVOSYL TRANSFERASE SQD2"/>
    <property type="match status" value="1"/>
</dbReference>
<evidence type="ECO:0000313" key="4">
    <source>
        <dbReference type="Proteomes" id="UP000662088"/>
    </source>
</evidence>
<proteinExistence type="predicted"/>
<dbReference type="Proteomes" id="UP000662088">
    <property type="component" value="Unassembled WGS sequence"/>
</dbReference>
<dbReference type="Pfam" id="PF13439">
    <property type="entry name" value="Glyco_transf_4"/>
    <property type="match status" value="1"/>
</dbReference>
<dbReference type="PANTHER" id="PTHR45947">
    <property type="entry name" value="SULFOQUINOVOSYL TRANSFERASE SQD2"/>
    <property type="match status" value="1"/>
</dbReference>
<dbReference type="InterPro" id="IPR028098">
    <property type="entry name" value="Glyco_trans_4-like_N"/>
</dbReference>
<protein>
    <submittedName>
        <fullName evidence="3">Glycosyltransferase</fullName>
    </submittedName>
</protein>
<dbReference type="SUPFAM" id="SSF53756">
    <property type="entry name" value="UDP-Glycosyltransferase/glycogen phosphorylase"/>
    <property type="match status" value="1"/>
</dbReference>
<dbReference type="EMBL" id="JACOOQ010000001">
    <property type="protein sequence ID" value="MBC5639003.1"/>
    <property type="molecule type" value="Genomic_DNA"/>
</dbReference>
<dbReference type="RefSeq" id="WP_186834426.1">
    <property type="nucleotide sequence ID" value="NZ_JACOOQ010000001.1"/>
</dbReference>
<keyword evidence="4" id="KW-1185">Reference proteome</keyword>
<dbReference type="Pfam" id="PF00534">
    <property type="entry name" value="Glycos_transf_1"/>
    <property type="match status" value="1"/>
</dbReference>
<dbReference type="InterPro" id="IPR050194">
    <property type="entry name" value="Glycosyltransferase_grp1"/>
</dbReference>
<dbReference type="InterPro" id="IPR001296">
    <property type="entry name" value="Glyco_trans_1"/>
</dbReference>
<dbReference type="GO" id="GO:0016757">
    <property type="term" value="F:glycosyltransferase activity"/>
    <property type="evidence" value="ECO:0007669"/>
    <property type="project" value="InterPro"/>
</dbReference>
<accession>A0A8I0ABI2</accession>
<comment type="caution">
    <text evidence="3">The sequence shown here is derived from an EMBL/GenBank/DDBJ whole genome shotgun (WGS) entry which is preliminary data.</text>
</comment>